<dbReference type="InterPro" id="IPR014044">
    <property type="entry name" value="CAP_dom"/>
</dbReference>
<evidence type="ECO:0000259" key="1">
    <source>
        <dbReference type="SMART" id="SM00198"/>
    </source>
</evidence>
<dbReference type="InterPro" id="IPR035940">
    <property type="entry name" value="CAP_sf"/>
</dbReference>
<dbReference type="Gene3D" id="3.40.33.10">
    <property type="entry name" value="CAP"/>
    <property type="match status" value="1"/>
</dbReference>
<comment type="caution">
    <text evidence="2">The sequence shown here is derived from an EMBL/GenBank/DDBJ whole genome shotgun (WGS) entry which is preliminary data.</text>
</comment>
<evidence type="ECO:0000313" key="3">
    <source>
        <dbReference type="Proteomes" id="UP000238312"/>
    </source>
</evidence>
<dbReference type="Pfam" id="PF00188">
    <property type="entry name" value="CAP"/>
    <property type="match status" value="1"/>
</dbReference>
<feature type="domain" description="SCP" evidence="1">
    <location>
        <begin position="20"/>
        <end position="147"/>
    </location>
</feature>
<dbReference type="EMBL" id="PVNG01000020">
    <property type="protein sequence ID" value="PRX59334.1"/>
    <property type="molecule type" value="Genomic_DNA"/>
</dbReference>
<evidence type="ECO:0000313" key="2">
    <source>
        <dbReference type="EMBL" id="PRX59334.1"/>
    </source>
</evidence>
<dbReference type="AlphaFoldDB" id="A0A2T0MN65"/>
<gene>
    <name evidence="2" type="ORF">B0I32_120104</name>
</gene>
<name>A0A2T0MN65_9ACTN</name>
<dbReference type="SUPFAM" id="SSF55797">
    <property type="entry name" value="PR-1-like"/>
    <property type="match status" value="1"/>
</dbReference>
<proteinExistence type="predicted"/>
<sequence>MAGTGTTGTRPALPDATNGAFLLQALSEANAHRAAHGAPPLVMDPLLVEYAKTRAAGLSRHEGLRAGHEGLRAGTGESVFWSEGEEMRGAADAVASWYDGREERDDLDRLLRRACTAMGAARVSGQGPKACETYIVFVFEPLGDDPPPG</sequence>
<reference evidence="2 3" key="1">
    <citation type="submission" date="2018-03" db="EMBL/GenBank/DDBJ databases">
        <title>Genomic Encyclopedia of Type Strains, Phase III (KMG-III): the genomes of soil and plant-associated and newly described type strains.</title>
        <authorList>
            <person name="Whitman W."/>
        </authorList>
    </citation>
    <scope>NUCLEOTIDE SEQUENCE [LARGE SCALE GENOMIC DNA]</scope>
    <source>
        <strain evidence="2 3">CGMCC 4.7104</strain>
    </source>
</reference>
<dbReference type="SMART" id="SM00198">
    <property type="entry name" value="SCP"/>
    <property type="match status" value="1"/>
</dbReference>
<keyword evidence="3" id="KW-1185">Reference proteome</keyword>
<accession>A0A2T0MN65</accession>
<dbReference type="OrthoDB" id="9794228at2"/>
<dbReference type="RefSeq" id="WP_146178476.1">
    <property type="nucleotide sequence ID" value="NZ_JBFAIB010000023.1"/>
</dbReference>
<dbReference type="Proteomes" id="UP000238312">
    <property type="component" value="Unassembled WGS sequence"/>
</dbReference>
<organism evidence="2 3">
    <name type="scientific">Nonomuraea fuscirosea</name>
    <dbReference type="NCBI Taxonomy" id="1291556"/>
    <lineage>
        <taxon>Bacteria</taxon>
        <taxon>Bacillati</taxon>
        <taxon>Actinomycetota</taxon>
        <taxon>Actinomycetes</taxon>
        <taxon>Streptosporangiales</taxon>
        <taxon>Streptosporangiaceae</taxon>
        <taxon>Nonomuraea</taxon>
    </lineage>
</organism>
<protein>
    <submittedName>
        <fullName evidence="2">Cysteine-rich secretory protein family protein</fullName>
    </submittedName>
</protein>